<evidence type="ECO:0000313" key="1">
    <source>
        <dbReference type="EMBL" id="MPC69485.1"/>
    </source>
</evidence>
<protein>
    <submittedName>
        <fullName evidence="1">Uncharacterized protein</fullName>
    </submittedName>
</protein>
<evidence type="ECO:0000313" key="2">
    <source>
        <dbReference type="Proteomes" id="UP000324222"/>
    </source>
</evidence>
<gene>
    <name evidence="1" type="ORF">E2C01_063711</name>
</gene>
<keyword evidence="2" id="KW-1185">Reference proteome</keyword>
<name>A0A5B7HIW2_PORTR</name>
<dbReference type="AlphaFoldDB" id="A0A5B7HIW2"/>
<sequence length="95" mass="11289">MSDPKLFYKYISDKTKIKSANQRLNVDGEIIEEEREIVQVLNNKFKEVFMEVTDQLEEQERQGEYWADKLESIDFDREEIVKRLQSLDVNKALGC</sequence>
<proteinExistence type="predicted"/>
<comment type="caution">
    <text evidence="1">The sequence shown here is derived from an EMBL/GenBank/DDBJ whole genome shotgun (WGS) entry which is preliminary data.</text>
</comment>
<reference evidence="1 2" key="1">
    <citation type="submission" date="2019-05" db="EMBL/GenBank/DDBJ databases">
        <title>Another draft genome of Portunus trituberculatus and its Hox gene families provides insights of decapod evolution.</title>
        <authorList>
            <person name="Jeong J.-H."/>
            <person name="Song I."/>
            <person name="Kim S."/>
            <person name="Choi T."/>
            <person name="Kim D."/>
            <person name="Ryu S."/>
            <person name="Kim W."/>
        </authorList>
    </citation>
    <scope>NUCLEOTIDE SEQUENCE [LARGE SCALE GENOMIC DNA]</scope>
    <source>
        <tissue evidence="1">Muscle</tissue>
    </source>
</reference>
<dbReference type="Proteomes" id="UP000324222">
    <property type="component" value="Unassembled WGS sequence"/>
</dbReference>
<accession>A0A5B7HIW2</accession>
<dbReference type="EMBL" id="VSRR010029504">
    <property type="protein sequence ID" value="MPC69485.1"/>
    <property type="molecule type" value="Genomic_DNA"/>
</dbReference>
<organism evidence="1 2">
    <name type="scientific">Portunus trituberculatus</name>
    <name type="common">Swimming crab</name>
    <name type="synonym">Neptunus trituberculatus</name>
    <dbReference type="NCBI Taxonomy" id="210409"/>
    <lineage>
        <taxon>Eukaryota</taxon>
        <taxon>Metazoa</taxon>
        <taxon>Ecdysozoa</taxon>
        <taxon>Arthropoda</taxon>
        <taxon>Crustacea</taxon>
        <taxon>Multicrustacea</taxon>
        <taxon>Malacostraca</taxon>
        <taxon>Eumalacostraca</taxon>
        <taxon>Eucarida</taxon>
        <taxon>Decapoda</taxon>
        <taxon>Pleocyemata</taxon>
        <taxon>Brachyura</taxon>
        <taxon>Eubrachyura</taxon>
        <taxon>Portunoidea</taxon>
        <taxon>Portunidae</taxon>
        <taxon>Portuninae</taxon>
        <taxon>Portunus</taxon>
    </lineage>
</organism>